<evidence type="ECO:0000256" key="1">
    <source>
        <dbReference type="SAM" id="MobiDB-lite"/>
    </source>
</evidence>
<protein>
    <submittedName>
        <fullName evidence="2">Uncharacterized protein</fullName>
    </submittedName>
</protein>
<dbReference type="Proteomes" id="UP000030750">
    <property type="component" value="Unassembled WGS sequence"/>
</dbReference>
<reference evidence="2" key="2">
    <citation type="submission" date="2013-10" db="EMBL/GenBank/DDBJ databases">
        <authorList>
            <person name="Aslett M."/>
        </authorList>
    </citation>
    <scope>NUCLEOTIDE SEQUENCE [LARGE SCALE GENOMIC DNA]</scope>
    <source>
        <strain evidence="2">Houghton</strain>
    </source>
</reference>
<feature type="compositionally biased region" description="Basic and acidic residues" evidence="1">
    <location>
        <begin position="120"/>
        <end position="132"/>
    </location>
</feature>
<gene>
    <name evidence="2" type="ORF">EBH_0080760</name>
</gene>
<feature type="region of interest" description="Disordered" evidence="1">
    <location>
        <begin position="111"/>
        <end position="133"/>
    </location>
</feature>
<reference evidence="2" key="1">
    <citation type="submission" date="2013-10" db="EMBL/GenBank/DDBJ databases">
        <title>Genomic analysis of the causative agents of coccidiosis in chickens.</title>
        <authorList>
            <person name="Reid A.J."/>
            <person name="Blake D."/>
            <person name="Billington K."/>
            <person name="Browne H."/>
            <person name="Dunn M."/>
            <person name="Hung S."/>
            <person name="Kawahara F."/>
            <person name="Miranda-Saavedra D."/>
            <person name="Mourier T."/>
            <person name="Nagra H."/>
            <person name="Otto T.D."/>
            <person name="Rawlings N."/>
            <person name="Sanchez A."/>
            <person name="Sanders M."/>
            <person name="Subramaniam C."/>
            <person name="Tay Y."/>
            <person name="Dear P."/>
            <person name="Doerig C."/>
            <person name="Gruber A."/>
            <person name="Parkinson J."/>
            <person name="Shirley M."/>
            <person name="Wan K.L."/>
            <person name="Berriman M."/>
            <person name="Tomley F."/>
            <person name="Pain A."/>
        </authorList>
    </citation>
    <scope>NUCLEOTIDE SEQUENCE [LARGE SCALE GENOMIC DNA]</scope>
    <source>
        <strain evidence="2">Houghton</strain>
    </source>
</reference>
<evidence type="ECO:0000313" key="3">
    <source>
        <dbReference type="Proteomes" id="UP000030750"/>
    </source>
</evidence>
<dbReference type="VEuPathDB" id="ToxoDB:EBH_0080760"/>
<accession>U6LVE9</accession>
<feature type="region of interest" description="Disordered" evidence="1">
    <location>
        <begin position="21"/>
        <end position="60"/>
    </location>
</feature>
<sequence>MESLWDGIFSVGVLAVERAPSKSTDVHGGRKANENREAHIYGDRRCPQEGSRGQEHSKEDRLHCATRMQQAMQGMGGHSYKRSAVRFDCWGTAKGKVLLQQQQALACTQVSRPIRQGSHHSTDGSSTKDEKAAPAAGVGLACVWISRLPSFRWMPREATSAR</sequence>
<keyword evidence="3" id="KW-1185">Reference proteome</keyword>
<organism evidence="2 3">
    <name type="scientific">Eimeria brunetti</name>
    <dbReference type="NCBI Taxonomy" id="51314"/>
    <lineage>
        <taxon>Eukaryota</taxon>
        <taxon>Sar</taxon>
        <taxon>Alveolata</taxon>
        <taxon>Apicomplexa</taxon>
        <taxon>Conoidasida</taxon>
        <taxon>Coccidia</taxon>
        <taxon>Eucoccidiorida</taxon>
        <taxon>Eimeriorina</taxon>
        <taxon>Eimeriidae</taxon>
        <taxon>Eimeria</taxon>
    </lineage>
</organism>
<dbReference type="EMBL" id="HG713711">
    <property type="protein sequence ID" value="CDJ54111.1"/>
    <property type="molecule type" value="Genomic_DNA"/>
</dbReference>
<feature type="compositionally biased region" description="Basic and acidic residues" evidence="1">
    <location>
        <begin position="24"/>
        <end position="60"/>
    </location>
</feature>
<name>U6LVE9_9EIME</name>
<evidence type="ECO:0000313" key="2">
    <source>
        <dbReference type="EMBL" id="CDJ54111.1"/>
    </source>
</evidence>
<proteinExistence type="predicted"/>
<dbReference type="AlphaFoldDB" id="U6LVE9"/>